<sequence length="132" mass="15012">MKVDRMWLTMQIRIFRIPLRAVKLKMAIRKQWKDLHGIPLALLKRPKTLMEGIKLADAIDEPVQAIAMKGRIILYTRFRMPGLQDARAWMSLGKLDEKIDYLVNEAPSFEAPLPPLSGEDDVSNSGAIDELA</sequence>
<dbReference type="AlphaFoldDB" id="A0AAW1X2T8"/>
<reference evidence="2 3" key="1">
    <citation type="journal article" date="2023" name="G3 (Bethesda)">
        <title>A chromosome-length genome assembly and annotation of blackberry (Rubus argutus, cv. 'Hillquist').</title>
        <authorList>
            <person name="Bruna T."/>
            <person name="Aryal R."/>
            <person name="Dudchenko O."/>
            <person name="Sargent D.J."/>
            <person name="Mead D."/>
            <person name="Buti M."/>
            <person name="Cavallini A."/>
            <person name="Hytonen T."/>
            <person name="Andres J."/>
            <person name="Pham M."/>
            <person name="Weisz D."/>
            <person name="Mascagni F."/>
            <person name="Usai G."/>
            <person name="Natali L."/>
            <person name="Bassil N."/>
            <person name="Fernandez G.E."/>
            <person name="Lomsadze A."/>
            <person name="Armour M."/>
            <person name="Olukolu B."/>
            <person name="Poorten T."/>
            <person name="Britton C."/>
            <person name="Davik J."/>
            <person name="Ashrafi H."/>
            <person name="Aiden E.L."/>
            <person name="Borodovsky M."/>
            <person name="Worthington M."/>
        </authorList>
    </citation>
    <scope>NUCLEOTIDE SEQUENCE [LARGE SCALE GENOMIC DNA]</scope>
    <source>
        <strain evidence="2">PI 553951</strain>
    </source>
</reference>
<evidence type="ECO:0000313" key="2">
    <source>
        <dbReference type="EMBL" id="KAK9930621.1"/>
    </source>
</evidence>
<accession>A0AAW1X2T8</accession>
<keyword evidence="3" id="KW-1185">Reference proteome</keyword>
<feature type="region of interest" description="Disordered" evidence="1">
    <location>
        <begin position="110"/>
        <end position="132"/>
    </location>
</feature>
<proteinExistence type="predicted"/>
<protein>
    <submittedName>
        <fullName evidence="2">Uncharacterized protein</fullName>
    </submittedName>
</protein>
<gene>
    <name evidence="2" type="ORF">M0R45_027655</name>
</gene>
<evidence type="ECO:0000313" key="3">
    <source>
        <dbReference type="Proteomes" id="UP001457282"/>
    </source>
</evidence>
<dbReference type="EMBL" id="JBEDUW010000005">
    <property type="protein sequence ID" value="KAK9930621.1"/>
    <property type="molecule type" value="Genomic_DNA"/>
</dbReference>
<dbReference type="Proteomes" id="UP001457282">
    <property type="component" value="Unassembled WGS sequence"/>
</dbReference>
<organism evidence="2 3">
    <name type="scientific">Rubus argutus</name>
    <name type="common">Southern blackberry</name>
    <dbReference type="NCBI Taxonomy" id="59490"/>
    <lineage>
        <taxon>Eukaryota</taxon>
        <taxon>Viridiplantae</taxon>
        <taxon>Streptophyta</taxon>
        <taxon>Embryophyta</taxon>
        <taxon>Tracheophyta</taxon>
        <taxon>Spermatophyta</taxon>
        <taxon>Magnoliopsida</taxon>
        <taxon>eudicotyledons</taxon>
        <taxon>Gunneridae</taxon>
        <taxon>Pentapetalae</taxon>
        <taxon>rosids</taxon>
        <taxon>fabids</taxon>
        <taxon>Rosales</taxon>
        <taxon>Rosaceae</taxon>
        <taxon>Rosoideae</taxon>
        <taxon>Rosoideae incertae sedis</taxon>
        <taxon>Rubus</taxon>
    </lineage>
</organism>
<evidence type="ECO:0000256" key="1">
    <source>
        <dbReference type="SAM" id="MobiDB-lite"/>
    </source>
</evidence>
<name>A0AAW1X2T8_RUBAR</name>
<comment type="caution">
    <text evidence="2">The sequence shown here is derived from an EMBL/GenBank/DDBJ whole genome shotgun (WGS) entry which is preliminary data.</text>
</comment>